<dbReference type="Gene3D" id="3.40.50.720">
    <property type="entry name" value="NAD(P)-binding Rossmann-like Domain"/>
    <property type="match status" value="1"/>
</dbReference>
<keyword evidence="5" id="KW-1185">Reference proteome</keyword>
<dbReference type="AlphaFoldDB" id="A0A8J8NLK0"/>
<reference evidence="4" key="1">
    <citation type="submission" date="2019-06" db="EMBL/GenBank/DDBJ databases">
        <authorList>
            <person name="Zheng W."/>
        </authorList>
    </citation>
    <scope>NUCLEOTIDE SEQUENCE</scope>
    <source>
        <strain evidence="4">QDHG01</strain>
    </source>
</reference>
<sequence length="371" mass="41100">MVEKSTQKQDTTPIGALPTHQWALQLHGPGLYSVDRVPLPTPAPGQVLVRIECAPINPSDTYFMSGMYKLYTDDPNKVKYPMAPGWEGAGVVVANGGGIMGWRLVGKRVAVTRCREENRMFSIGGCYQQYMITTAMQCLPLPDTMSLEQGSMHFVNPLSALGLLDTAKTYKTKAIVQTAAASQLGKMVVHLCKEEKIPLINIVRRDEQVKMLSEIGAEYVLDSSQSGFGERLKELADKLQATVLFEAVGGETTAEVLEQLPYNSVCIIYGLLSEKPISNLDPLLLIGRNQRLEGFFLGHYLTQKSIWGQLSLFKKCTQLMSSGLFKSDVAKRVSLFEIKDAIMEYKANMSKGKYIVYPQQEPTPEDMSGQQ</sequence>
<dbReference type="GO" id="GO:0070402">
    <property type="term" value="F:NADPH binding"/>
    <property type="evidence" value="ECO:0007669"/>
    <property type="project" value="TreeGrafter"/>
</dbReference>
<evidence type="ECO:0000313" key="4">
    <source>
        <dbReference type="EMBL" id="TNV77752.1"/>
    </source>
</evidence>
<keyword evidence="2" id="KW-0560">Oxidoreductase</keyword>
<dbReference type="CDD" id="cd08291">
    <property type="entry name" value="ETR_like_1"/>
    <property type="match status" value="1"/>
</dbReference>
<dbReference type="SUPFAM" id="SSF50129">
    <property type="entry name" value="GroES-like"/>
    <property type="match status" value="1"/>
</dbReference>
<evidence type="ECO:0000256" key="2">
    <source>
        <dbReference type="ARBA" id="ARBA00023002"/>
    </source>
</evidence>
<proteinExistence type="predicted"/>
<protein>
    <recommendedName>
        <fullName evidence="3">Enoyl reductase (ER) domain-containing protein</fullName>
    </recommendedName>
</protein>
<keyword evidence="1" id="KW-0521">NADP</keyword>
<dbReference type="GO" id="GO:0016651">
    <property type="term" value="F:oxidoreductase activity, acting on NAD(P)H"/>
    <property type="evidence" value="ECO:0007669"/>
    <property type="project" value="TreeGrafter"/>
</dbReference>
<evidence type="ECO:0000259" key="3">
    <source>
        <dbReference type="SMART" id="SM00829"/>
    </source>
</evidence>
<evidence type="ECO:0000256" key="1">
    <source>
        <dbReference type="ARBA" id="ARBA00022857"/>
    </source>
</evidence>
<accession>A0A8J8NLK0</accession>
<dbReference type="InterPro" id="IPR020843">
    <property type="entry name" value="ER"/>
</dbReference>
<dbReference type="SMART" id="SM00829">
    <property type="entry name" value="PKS_ER"/>
    <property type="match status" value="1"/>
</dbReference>
<organism evidence="4 5">
    <name type="scientific">Halteria grandinella</name>
    <dbReference type="NCBI Taxonomy" id="5974"/>
    <lineage>
        <taxon>Eukaryota</taxon>
        <taxon>Sar</taxon>
        <taxon>Alveolata</taxon>
        <taxon>Ciliophora</taxon>
        <taxon>Intramacronucleata</taxon>
        <taxon>Spirotrichea</taxon>
        <taxon>Stichotrichia</taxon>
        <taxon>Sporadotrichida</taxon>
        <taxon>Halteriidae</taxon>
        <taxon>Halteria</taxon>
    </lineage>
</organism>
<name>A0A8J8NLK0_HALGN</name>
<evidence type="ECO:0000313" key="5">
    <source>
        <dbReference type="Proteomes" id="UP000785679"/>
    </source>
</evidence>
<dbReference type="InterPro" id="IPR011032">
    <property type="entry name" value="GroES-like_sf"/>
</dbReference>
<dbReference type="OrthoDB" id="415383at2759"/>
<dbReference type="Proteomes" id="UP000785679">
    <property type="component" value="Unassembled WGS sequence"/>
</dbReference>
<gene>
    <name evidence="4" type="ORF">FGO68_gene2007</name>
</gene>
<dbReference type="Pfam" id="PF08240">
    <property type="entry name" value="ADH_N"/>
    <property type="match status" value="1"/>
</dbReference>
<dbReference type="InterPro" id="IPR013154">
    <property type="entry name" value="ADH-like_N"/>
</dbReference>
<dbReference type="PANTHER" id="PTHR48106:SF18">
    <property type="entry name" value="QUINONE OXIDOREDUCTASE PIG3"/>
    <property type="match status" value="1"/>
</dbReference>
<feature type="domain" description="Enoyl reductase (ER)" evidence="3">
    <location>
        <begin position="30"/>
        <end position="356"/>
    </location>
</feature>
<dbReference type="InterPro" id="IPR013149">
    <property type="entry name" value="ADH-like_C"/>
</dbReference>
<dbReference type="Pfam" id="PF00107">
    <property type="entry name" value="ADH_zinc_N"/>
    <property type="match status" value="1"/>
</dbReference>
<dbReference type="PANTHER" id="PTHR48106">
    <property type="entry name" value="QUINONE OXIDOREDUCTASE PIG3-RELATED"/>
    <property type="match status" value="1"/>
</dbReference>
<dbReference type="SUPFAM" id="SSF51735">
    <property type="entry name" value="NAD(P)-binding Rossmann-fold domains"/>
    <property type="match status" value="1"/>
</dbReference>
<comment type="caution">
    <text evidence="4">The sequence shown here is derived from an EMBL/GenBank/DDBJ whole genome shotgun (WGS) entry which is preliminary data.</text>
</comment>
<dbReference type="InterPro" id="IPR036291">
    <property type="entry name" value="NAD(P)-bd_dom_sf"/>
</dbReference>
<dbReference type="EMBL" id="RRYP01011410">
    <property type="protein sequence ID" value="TNV77752.1"/>
    <property type="molecule type" value="Genomic_DNA"/>
</dbReference>
<dbReference type="Gene3D" id="3.90.180.10">
    <property type="entry name" value="Medium-chain alcohol dehydrogenases, catalytic domain"/>
    <property type="match status" value="1"/>
</dbReference>